<name>X0XCE5_9ZZZZ</name>
<feature type="transmembrane region" description="Helical" evidence="1">
    <location>
        <begin position="223"/>
        <end position="241"/>
    </location>
</feature>
<protein>
    <recommendedName>
        <fullName evidence="3">Glycosyltransferase RgtA/B/C/D-like domain-containing protein</fullName>
    </recommendedName>
</protein>
<reference evidence="2" key="1">
    <citation type="journal article" date="2014" name="Front. Microbiol.">
        <title>High frequency of phylogenetically diverse reductive dehalogenase-homologous genes in deep subseafloor sedimentary metagenomes.</title>
        <authorList>
            <person name="Kawai M."/>
            <person name="Futagami T."/>
            <person name="Toyoda A."/>
            <person name="Takaki Y."/>
            <person name="Nishi S."/>
            <person name="Hori S."/>
            <person name="Arai W."/>
            <person name="Tsubouchi T."/>
            <person name="Morono Y."/>
            <person name="Uchiyama I."/>
            <person name="Ito T."/>
            <person name="Fujiyama A."/>
            <person name="Inagaki F."/>
            <person name="Takami H."/>
        </authorList>
    </citation>
    <scope>NUCLEOTIDE SEQUENCE</scope>
    <source>
        <strain evidence="2">Expedition CK06-06</strain>
    </source>
</reference>
<keyword evidence="1" id="KW-0472">Membrane</keyword>
<feature type="transmembrane region" description="Helical" evidence="1">
    <location>
        <begin position="39"/>
        <end position="55"/>
    </location>
</feature>
<feature type="non-terminal residue" evidence="2">
    <location>
        <position position="249"/>
    </location>
</feature>
<feature type="transmembrane region" description="Helical" evidence="1">
    <location>
        <begin position="90"/>
        <end position="110"/>
    </location>
</feature>
<dbReference type="AlphaFoldDB" id="X0XCE5"/>
<feature type="transmembrane region" description="Helical" evidence="1">
    <location>
        <begin position="61"/>
        <end position="78"/>
    </location>
</feature>
<keyword evidence="1" id="KW-1133">Transmembrane helix</keyword>
<evidence type="ECO:0000256" key="1">
    <source>
        <dbReference type="SAM" id="Phobius"/>
    </source>
</evidence>
<accession>X0XCE5</accession>
<feature type="transmembrane region" description="Helical" evidence="1">
    <location>
        <begin position="12"/>
        <end position="32"/>
    </location>
</feature>
<gene>
    <name evidence="2" type="ORF">S01H1_67774</name>
</gene>
<organism evidence="2">
    <name type="scientific">marine sediment metagenome</name>
    <dbReference type="NCBI Taxonomy" id="412755"/>
    <lineage>
        <taxon>unclassified sequences</taxon>
        <taxon>metagenomes</taxon>
        <taxon>ecological metagenomes</taxon>
    </lineage>
</organism>
<proteinExistence type="predicted"/>
<evidence type="ECO:0000313" key="2">
    <source>
        <dbReference type="EMBL" id="GAG40755.1"/>
    </source>
</evidence>
<keyword evidence="1" id="KW-0812">Transmembrane</keyword>
<feature type="non-terminal residue" evidence="2">
    <location>
        <position position="1"/>
    </location>
</feature>
<feature type="transmembrane region" description="Helical" evidence="1">
    <location>
        <begin position="193"/>
        <end position="211"/>
    </location>
</feature>
<feature type="transmembrane region" description="Helical" evidence="1">
    <location>
        <begin position="168"/>
        <end position="186"/>
    </location>
</feature>
<comment type="caution">
    <text evidence="2">The sequence shown here is derived from an EMBL/GenBank/DDBJ whole genome shotgun (WGS) entry which is preliminary data.</text>
</comment>
<sequence length="249" mass="27578">FAFGSYRLVYAAIGHYNFWSTAWIPFYILFLLKTIREPRIRNAVFAGIFLVLAMLSDMMFGVFLVMLTTIILAFALFGRDRKVAGGRRALLKRLFLLAAVAGVLYLPLLVPIMGEMFGGYELAGWGDAEKLSVDLLGFVTPTALHPLGGDWAETLRQTREGTARFRDVNTVFLGWAGLALAIIGAVRYRRRLAAWITSAIVFGVLSLGPLLQINGRSVFDLDGLAVNVPLPFIILHYVPVVKANRVANR</sequence>
<evidence type="ECO:0008006" key="3">
    <source>
        <dbReference type="Google" id="ProtNLM"/>
    </source>
</evidence>
<dbReference type="EMBL" id="BARS01044908">
    <property type="protein sequence ID" value="GAG40755.1"/>
    <property type="molecule type" value="Genomic_DNA"/>
</dbReference>